<accession>A0A1G7D4C0</accession>
<dbReference type="Pfam" id="PF01075">
    <property type="entry name" value="Glyco_transf_9"/>
    <property type="match status" value="1"/>
</dbReference>
<dbReference type="CDD" id="cd03789">
    <property type="entry name" value="GT9_LPS_heptosyltransferase"/>
    <property type="match status" value="1"/>
</dbReference>
<dbReference type="EMBL" id="FNAN01000005">
    <property type="protein sequence ID" value="SDE45575.1"/>
    <property type="molecule type" value="Genomic_DNA"/>
</dbReference>
<evidence type="ECO:0000313" key="4">
    <source>
        <dbReference type="Proteomes" id="UP000198748"/>
    </source>
</evidence>
<keyword evidence="4" id="KW-1185">Reference proteome</keyword>
<dbReference type="PANTHER" id="PTHR30160:SF7">
    <property type="entry name" value="ADP-HEPTOSE--LPS HEPTOSYLTRANSFERASE 2"/>
    <property type="match status" value="1"/>
</dbReference>
<dbReference type="Gene3D" id="3.40.50.2000">
    <property type="entry name" value="Glycogen Phosphorylase B"/>
    <property type="match status" value="2"/>
</dbReference>
<organism evidence="3 4">
    <name type="scientific">Dyadobacter soli</name>
    <dbReference type="NCBI Taxonomy" id="659014"/>
    <lineage>
        <taxon>Bacteria</taxon>
        <taxon>Pseudomonadati</taxon>
        <taxon>Bacteroidota</taxon>
        <taxon>Cytophagia</taxon>
        <taxon>Cytophagales</taxon>
        <taxon>Spirosomataceae</taxon>
        <taxon>Dyadobacter</taxon>
    </lineage>
</organism>
<sequence length="347" mass="37373">MGDVIMSSPAMRALKESFGSRITLLTSPAGSIVVPYLSCVDDVIVAALPWVKSDGMDSGALLALTGEIQSRSFDAAIIFTVYSQSALPAGMLAYMAGIPVRVAYARENPYDLLTHWAPDQEPYAHIMHQVERDLSLVKMLGAHVAEDRLLLEKKLNSDFALTQKLEAQGIGDAFIILHPGVSETKREYPAEYWIAVGKLLADAFGMPLLVTGSGSEKTLAYRIAAGIGEGAVSLAGTLNLGEFIALVGRSVCVVSVNTGTIHIAAAMQTPAVVLYAQTNPQHTPWKSPHALLPFSVPVNLRSKNPVIRHVADRLYTEEIPFPEPQRVFEAVRELLAAADTHLPPAVL</sequence>
<dbReference type="InterPro" id="IPR002201">
    <property type="entry name" value="Glyco_trans_9"/>
</dbReference>
<dbReference type="InterPro" id="IPR051199">
    <property type="entry name" value="LPS_LOS_Heptosyltrfase"/>
</dbReference>
<keyword evidence="2 3" id="KW-0808">Transferase</keyword>
<dbReference type="GO" id="GO:0005829">
    <property type="term" value="C:cytosol"/>
    <property type="evidence" value="ECO:0007669"/>
    <property type="project" value="TreeGrafter"/>
</dbReference>
<name>A0A1G7D4C0_9BACT</name>
<keyword evidence="1" id="KW-0328">Glycosyltransferase</keyword>
<evidence type="ECO:0000256" key="1">
    <source>
        <dbReference type="ARBA" id="ARBA00022676"/>
    </source>
</evidence>
<reference evidence="4" key="1">
    <citation type="submission" date="2016-10" db="EMBL/GenBank/DDBJ databases">
        <authorList>
            <person name="Varghese N."/>
            <person name="Submissions S."/>
        </authorList>
    </citation>
    <scope>NUCLEOTIDE SEQUENCE [LARGE SCALE GENOMIC DNA]</scope>
    <source>
        <strain evidence="4">DSM 25329</strain>
    </source>
</reference>
<dbReference type="GO" id="GO:0008713">
    <property type="term" value="F:ADP-heptose-lipopolysaccharide heptosyltransferase activity"/>
    <property type="evidence" value="ECO:0007669"/>
    <property type="project" value="TreeGrafter"/>
</dbReference>
<dbReference type="STRING" id="659014.SAMN04487996_10598"/>
<dbReference type="PANTHER" id="PTHR30160">
    <property type="entry name" value="TETRAACYLDISACCHARIDE 4'-KINASE-RELATED"/>
    <property type="match status" value="1"/>
</dbReference>
<dbReference type="SUPFAM" id="SSF53756">
    <property type="entry name" value="UDP-Glycosyltransferase/glycogen phosphorylase"/>
    <property type="match status" value="1"/>
</dbReference>
<evidence type="ECO:0000256" key="2">
    <source>
        <dbReference type="ARBA" id="ARBA00022679"/>
    </source>
</evidence>
<dbReference type="GO" id="GO:0009244">
    <property type="term" value="P:lipopolysaccharide core region biosynthetic process"/>
    <property type="evidence" value="ECO:0007669"/>
    <property type="project" value="TreeGrafter"/>
</dbReference>
<gene>
    <name evidence="3" type="ORF">SAMN04487996_10598</name>
</gene>
<dbReference type="AlphaFoldDB" id="A0A1G7D4C0"/>
<dbReference type="Proteomes" id="UP000198748">
    <property type="component" value="Unassembled WGS sequence"/>
</dbReference>
<protein>
    <submittedName>
        <fullName evidence="3">ADP-heptose:LPS heptosyltransferase</fullName>
    </submittedName>
</protein>
<evidence type="ECO:0000313" key="3">
    <source>
        <dbReference type="EMBL" id="SDE45575.1"/>
    </source>
</evidence>
<proteinExistence type="predicted"/>